<dbReference type="EMBL" id="CARXXK010000003">
    <property type="protein sequence ID" value="CAI6363473.1"/>
    <property type="molecule type" value="Genomic_DNA"/>
</dbReference>
<comment type="caution">
    <text evidence="1">The sequence shown here is derived from an EMBL/GenBank/DDBJ whole genome shotgun (WGS) entry which is preliminary data.</text>
</comment>
<sequence length="97" mass="11068">MIIHKHLHFFIDVSEGSYQTLNYNKKASKNISKDAAANSADIINIAVADNETDMNNKDKITSQIPEATETEIIKILDVNLESILLKFRHHTFNRGWL</sequence>
<evidence type="ECO:0000313" key="2">
    <source>
        <dbReference type="Proteomes" id="UP001160148"/>
    </source>
</evidence>
<protein>
    <submittedName>
        <fullName evidence="1">Uncharacterized protein</fullName>
    </submittedName>
</protein>
<evidence type="ECO:0000313" key="1">
    <source>
        <dbReference type="EMBL" id="CAI6363473.1"/>
    </source>
</evidence>
<reference evidence="1 2" key="1">
    <citation type="submission" date="2023-01" db="EMBL/GenBank/DDBJ databases">
        <authorList>
            <person name="Whitehead M."/>
        </authorList>
    </citation>
    <scope>NUCLEOTIDE SEQUENCE [LARGE SCALE GENOMIC DNA]</scope>
</reference>
<keyword evidence="2" id="KW-1185">Reference proteome</keyword>
<dbReference type="AlphaFoldDB" id="A0AAV0X5I2"/>
<dbReference type="Proteomes" id="UP001160148">
    <property type="component" value="Unassembled WGS sequence"/>
</dbReference>
<gene>
    <name evidence="1" type="ORF">MEUPH1_LOCUS18416</name>
</gene>
<name>A0AAV0X5I2_9HEMI</name>
<organism evidence="1 2">
    <name type="scientific">Macrosiphum euphorbiae</name>
    <name type="common">potato aphid</name>
    <dbReference type="NCBI Taxonomy" id="13131"/>
    <lineage>
        <taxon>Eukaryota</taxon>
        <taxon>Metazoa</taxon>
        <taxon>Ecdysozoa</taxon>
        <taxon>Arthropoda</taxon>
        <taxon>Hexapoda</taxon>
        <taxon>Insecta</taxon>
        <taxon>Pterygota</taxon>
        <taxon>Neoptera</taxon>
        <taxon>Paraneoptera</taxon>
        <taxon>Hemiptera</taxon>
        <taxon>Sternorrhyncha</taxon>
        <taxon>Aphidomorpha</taxon>
        <taxon>Aphidoidea</taxon>
        <taxon>Aphididae</taxon>
        <taxon>Macrosiphini</taxon>
        <taxon>Macrosiphum</taxon>
    </lineage>
</organism>
<accession>A0AAV0X5I2</accession>
<proteinExistence type="predicted"/>